<keyword evidence="1" id="KW-0812">Transmembrane</keyword>
<evidence type="ECO:0000313" key="3">
    <source>
        <dbReference type="Proteomes" id="UP000027093"/>
    </source>
</evidence>
<evidence type="ECO:0000256" key="1">
    <source>
        <dbReference type="SAM" id="Phobius"/>
    </source>
</evidence>
<accession>A0A060HJU1</accession>
<dbReference type="Proteomes" id="UP000027093">
    <property type="component" value="Chromosome"/>
</dbReference>
<gene>
    <name evidence="2" type="ORF">NVIE_025390</name>
</gene>
<dbReference type="GeneID" id="74947776"/>
<dbReference type="EMBL" id="CP007536">
    <property type="protein sequence ID" value="AIC16809.1"/>
    <property type="molecule type" value="Genomic_DNA"/>
</dbReference>
<protein>
    <submittedName>
        <fullName evidence="2">Uncharacterized protein</fullName>
    </submittedName>
</protein>
<organism evidence="2 3">
    <name type="scientific">Nitrososphaera viennensis EN76</name>
    <dbReference type="NCBI Taxonomy" id="926571"/>
    <lineage>
        <taxon>Archaea</taxon>
        <taxon>Nitrososphaerota</taxon>
        <taxon>Nitrososphaeria</taxon>
        <taxon>Nitrososphaerales</taxon>
        <taxon>Nitrososphaeraceae</taxon>
        <taxon>Nitrososphaera</taxon>
    </lineage>
</organism>
<proteinExistence type="predicted"/>
<reference evidence="2 3" key="1">
    <citation type="journal article" date="2014" name="Int. J. Syst. Evol. Microbiol.">
        <title>Nitrososphaera viennensis gen. nov., sp. nov., an aerobic and mesophilic, ammonia-oxidizing archaeon from soil and a member of the archaeal phylum Thaumarchaeota.</title>
        <authorList>
            <person name="Stieglmeier M."/>
            <person name="Klingl A."/>
            <person name="Alves R.J."/>
            <person name="Rittmann S.K."/>
            <person name="Melcher M."/>
            <person name="Leisch N."/>
            <person name="Schleper C."/>
        </authorList>
    </citation>
    <scope>NUCLEOTIDE SEQUENCE [LARGE SCALE GENOMIC DNA]</scope>
    <source>
        <strain evidence="2">EN76</strain>
    </source>
</reference>
<dbReference type="KEGG" id="nvn:NVIE_025390"/>
<dbReference type="HOGENOM" id="CLU_1640023_0_0_2"/>
<name>A0A060HJU1_9ARCH</name>
<dbReference type="RefSeq" id="WP_144239714.1">
    <property type="nucleotide sequence ID" value="NZ_CP007536.1"/>
</dbReference>
<keyword evidence="1" id="KW-1133">Transmembrane helix</keyword>
<evidence type="ECO:0000313" key="2">
    <source>
        <dbReference type="EMBL" id="AIC16809.1"/>
    </source>
</evidence>
<feature type="transmembrane region" description="Helical" evidence="1">
    <location>
        <begin position="6"/>
        <end position="25"/>
    </location>
</feature>
<dbReference type="AlphaFoldDB" id="A0A060HJU1"/>
<keyword evidence="1" id="KW-0472">Membrane</keyword>
<sequence>MDRWGYGLLIPVIAASIVFTLYMAYKSFSDSASFISNKELIVKAKELPEVQAFLAKYPNATASVQRGSDILVIHEISKSAFEGKPIDPSNVTAVRSDSYLYMWVITGEKSHRILQVSLLCSGGDIIYTNQDKTSWTREHRFQINDGIVSYLEQGREEICFE</sequence>
<keyword evidence="3" id="KW-1185">Reference proteome</keyword>